<feature type="compositionally biased region" description="Polar residues" evidence="1">
    <location>
        <begin position="15"/>
        <end position="27"/>
    </location>
</feature>
<gene>
    <name evidence="2" type="ORF">PGLA2088_LOCUS2878</name>
</gene>
<reference evidence="2" key="1">
    <citation type="submission" date="2021-02" db="EMBL/GenBank/DDBJ databases">
        <authorList>
            <person name="Dougan E. K."/>
            <person name="Rhodes N."/>
            <person name="Thang M."/>
            <person name="Chan C."/>
        </authorList>
    </citation>
    <scope>NUCLEOTIDE SEQUENCE</scope>
</reference>
<protein>
    <submittedName>
        <fullName evidence="2">Uncharacterized protein</fullName>
    </submittedName>
</protein>
<feature type="non-terminal residue" evidence="2">
    <location>
        <position position="1"/>
    </location>
</feature>
<name>A0A813I172_POLGL</name>
<feature type="region of interest" description="Disordered" evidence="1">
    <location>
        <begin position="80"/>
        <end position="103"/>
    </location>
</feature>
<comment type="caution">
    <text evidence="2">The sequence shown here is derived from an EMBL/GenBank/DDBJ whole genome shotgun (WGS) entry which is preliminary data.</text>
</comment>
<proteinExistence type="predicted"/>
<dbReference type="EMBL" id="CAJNNW010002426">
    <property type="protein sequence ID" value="CAE8644235.1"/>
    <property type="molecule type" value="Genomic_DNA"/>
</dbReference>
<evidence type="ECO:0000256" key="1">
    <source>
        <dbReference type="SAM" id="MobiDB-lite"/>
    </source>
</evidence>
<evidence type="ECO:0000313" key="3">
    <source>
        <dbReference type="Proteomes" id="UP000626109"/>
    </source>
</evidence>
<feature type="compositionally biased region" description="Polar residues" evidence="1">
    <location>
        <begin position="34"/>
        <end position="44"/>
    </location>
</feature>
<sequence length="103" mass="10388">MASAANGQAGYEPTMISSKQEPLTNDNGVGITPCSKTSGALSSQAHDNTLDSLATAAPSDSSSLLRLGEAGTMSLWAGSLGPLGPLETSPETTLLESLVPQVE</sequence>
<feature type="region of interest" description="Disordered" evidence="1">
    <location>
        <begin position="1"/>
        <end position="44"/>
    </location>
</feature>
<organism evidence="2 3">
    <name type="scientific">Polarella glacialis</name>
    <name type="common">Dinoflagellate</name>
    <dbReference type="NCBI Taxonomy" id="89957"/>
    <lineage>
        <taxon>Eukaryota</taxon>
        <taxon>Sar</taxon>
        <taxon>Alveolata</taxon>
        <taxon>Dinophyceae</taxon>
        <taxon>Suessiales</taxon>
        <taxon>Suessiaceae</taxon>
        <taxon>Polarella</taxon>
    </lineage>
</organism>
<dbReference type="AlphaFoldDB" id="A0A813I172"/>
<dbReference type="Proteomes" id="UP000626109">
    <property type="component" value="Unassembled WGS sequence"/>
</dbReference>
<evidence type="ECO:0000313" key="2">
    <source>
        <dbReference type="EMBL" id="CAE8644235.1"/>
    </source>
</evidence>
<accession>A0A813I172</accession>